<evidence type="ECO:0000313" key="1">
    <source>
        <dbReference type="EMBL" id="CAF2316864.1"/>
    </source>
</evidence>
<dbReference type="Gene3D" id="1.20.5.170">
    <property type="match status" value="1"/>
</dbReference>
<proteinExistence type="predicted"/>
<dbReference type="EMBL" id="HG994364">
    <property type="protein sequence ID" value="CAF2316864.1"/>
    <property type="molecule type" value="Genomic_DNA"/>
</dbReference>
<name>A0A817B2M6_BRANA</name>
<protein>
    <submittedName>
        <fullName evidence="1">(rape) hypothetical protein</fullName>
    </submittedName>
</protein>
<gene>
    <name evidence="1" type="ORF">DARMORV10_A10P06440.1</name>
</gene>
<reference evidence="1" key="1">
    <citation type="submission" date="2021-01" db="EMBL/GenBank/DDBJ databases">
        <authorList>
            <consortium name="Genoscope - CEA"/>
            <person name="William W."/>
        </authorList>
    </citation>
    <scope>NUCLEOTIDE SEQUENCE</scope>
</reference>
<accession>A0A817B2M6</accession>
<dbReference type="AlphaFoldDB" id="A0A817B2M6"/>
<organism evidence="1">
    <name type="scientific">Brassica napus</name>
    <name type="common">Rape</name>
    <dbReference type="NCBI Taxonomy" id="3708"/>
    <lineage>
        <taxon>Eukaryota</taxon>
        <taxon>Viridiplantae</taxon>
        <taxon>Streptophyta</taxon>
        <taxon>Embryophyta</taxon>
        <taxon>Tracheophyta</taxon>
        <taxon>Spermatophyta</taxon>
        <taxon>Magnoliopsida</taxon>
        <taxon>eudicotyledons</taxon>
        <taxon>Gunneridae</taxon>
        <taxon>Pentapetalae</taxon>
        <taxon>rosids</taxon>
        <taxon>malvids</taxon>
        <taxon>Brassicales</taxon>
        <taxon>Brassicaceae</taxon>
        <taxon>Brassiceae</taxon>
        <taxon>Brassica</taxon>
    </lineage>
</organism>
<dbReference type="Proteomes" id="UP001295469">
    <property type="component" value="Chromosome A10"/>
</dbReference>
<sequence>MRFTSLSISFYINRFLEACCYSIEQRDSGFVLWKILMLIAITEKSVMVLSGSRGFCYTLELKNEQEAKQMKKKKIRIHFHAILLTGSC</sequence>